<gene>
    <name evidence="2" type="ORF">SteCoe_37762</name>
</gene>
<evidence type="ECO:0000313" key="3">
    <source>
        <dbReference type="Proteomes" id="UP000187209"/>
    </source>
</evidence>
<feature type="region of interest" description="Disordered" evidence="1">
    <location>
        <begin position="1"/>
        <end position="114"/>
    </location>
</feature>
<feature type="compositionally biased region" description="Polar residues" evidence="1">
    <location>
        <begin position="92"/>
        <end position="114"/>
    </location>
</feature>
<organism evidence="2 3">
    <name type="scientific">Stentor coeruleus</name>
    <dbReference type="NCBI Taxonomy" id="5963"/>
    <lineage>
        <taxon>Eukaryota</taxon>
        <taxon>Sar</taxon>
        <taxon>Alveolata</taxon>
        <taxon>Ciliophora</taxon>
        <taxon>Postciliodesmatophora</taxon>
        <taxon>Heterotrichea</taxon>
        <taxon>Heterotrichida</taxon>
        <taxon>Stentoridae</taxon>
        <taxon>Stentor</taxon>
    </lineage>
</organism>
<sequence>MESESSSLQDFGYEENNSQNIKQNEDIKDMNYSAEISDREENDISSGKESNIKKLSSQEFNHAKHQKNKPANQTFKGQTANKQSQDDDNNDESTAQNIKNTYNPSDYENLHVSQ</sequence>
<reference evidence="2 3" key="1">
    <citation type="submission" date="2016-11" db="EMBL/GenBank/DDBJ databases">
        <title>The macronuclear genome of Stentor coeruleus: a giant cell with tiny introns.</title>
        <authorList>
            <person name="Slabodnick M."/>
            <person name="Ruby J.G."/>
            <person name="Reiff S.B."/>
            <person name="Swart E.C."/>
            <person name="Gosai S."/>
            <person name="Prabakaran S."/>
            <person name="Witkowska E."/>
            <person name="Larue G.E."/>
            <person name="Fisher S."/>
            <person name="Freeman R.M."/>
            <person name="Gunawardena J."/>
            <person name="Chu W."/>
            <person name="Stover N.A."/>
            <person name="Gregory B.D."/>
            <person name="Nowacki M."/>
            <person name="Derisi J."/>
            <person name="Roy S.W."/>
            <person name="Marshall W.F."/>
            <person name="Sood P."/>
        </authorList>
    </citation>
    <scope>NUCLEOTIDE SEQUENCE [LARGE SCALE GENOMIC DNA]</scope>
    <source>
        <strain evidence="2">WM001</strain>
    </source>
</reference>
<accession>A0A1R2AMT2</accession>
<feature type="compositionally biased region" description="Polar residues" evidence="1">
    <location>
        <begin position="44"/>
        <end position="60"/>
    </location>
</feature>
<evidence type="ECO:0000313" key="2">
    <source>
        <dbReference type="EMBL" id="OMJ65700.1"/>
    </source>
</evidence>
<feature type="compositionally biased region" description="Polar residues" evidence="1">
    <location>
        <begin position="69"/>
        <end position="83"/>
    </location>
</feature>
<proteinExistence type="predicted"/>
<dbReference type="AlphaFoldDB" id="A0A1R2AMT2"/>
<keyword evidence="3" id="KW-1185">Reference proteome</keyword>
<comment type="caution">
    <text evidence="2">The sequence shown here is derived from an EMBL/GenBank/DDBJ whole genome shotgun (WGS) entry which is preliminary data.</text>
</comment>
<evidence type="ECO:0000256" key="1">
    <source>
        <dbReference type="SAM" id="MobiDB-lite"/>
    </source>
</evidence>
<feature type="compositionally biased region" description="Polar residues" evidence="1">
    <location>
        <begin position="1"/>
        <end position="22"/>
    </location>
</feature>
<dbReference type="Proteomes" id="UP000187209">
    <property type="component" value="Unassembled WGS sequence"/>
</dbReference>
<name>A0A1R2AMT2_9CILI</name>
<dbReference type="EMBL" id="MPUH01001987">
    <property type="protein sequence ID" value="OMJ65700.1"/>
    <property type="molecule type" value="Genomic_DNA"/>
</dbReference>
<protein>
    <submittedName>
        <fullName evidence="2">Uncharacterized protein</fullName>
    </submittedName>
</protein>